<dbReference type="GO" id="GO:0031143">
    <property type="term" value="C:pseudopodium"/>
    <property type="evidence" value="ECO:0007669"/>
    <property type="project" value="UniProtKB-SubCell"/>
</dbReference>
<evidence type="ECO:0000256" key="7">
    <source>
        <dbReference type="RuleBase" id="RU003425"/>
    </source>
</evidence>
<keyword evidence="2" id="KW-0963">Cytoplasm</keyword>
<dbReference type="InterPro" id="IPR008962">
    <property type="entry name" value="PapD-like_sf"/>
</dbReference>
<evidence type="ECO:0000259" key="8">
    <source>
        <dbReference type="PROSITE" id="PS50202"/>
    </source>
</evidence>
<name>A0AAD5MEZ9_PARTN</name>
<dbReference type="InterPro" id="IPR000535">
    <property type="entry name" value="MSP_dom"/>
</dbReference>
<evidence type="ECO:0000256" key="5">
    <source>
        <dbReference type="ARBA" id="ARBA00037744"/>
    </source>
</evidence>
<dbReference type="PROSITE" id="PS50202">
    <property type="entry name" value="MSP"/>
    <property type="match status" value="1"/>
</dbReference>
<keyword evidence="3 7" id="KW-0206">Cytoskeleton</keyword>
<organism evidence="9 10">
    <name type="scientific">Parelaphostrongylus tenuis</name>
    <name type="common">Meningeal worm</name>
    <dbReference type="NCBI Taxonomy" id="148309"/>
    <lineage>
        <taxon>Eukaryota</taxon>
        <taxon>Metazoa</taxon>
        <taxon>Ecdysozoa</taxon>
        <taxon>Nematoda</taxon>
        <taxon>Chromadorea</taxon>
        <taxon>Rhabditida</taxon>
        <taxon>Rhabditina</taxon>
        <taxon>Rhabditomorpha</taxon>
        <taxon>Strongyloidea</taxon>
        <taxon>Metastrongylidae</taxon>
        <taxon>Parelaphostrongylus</taxon>
    </lineage>
</organism>
<keyword evidence="4" id="KW-0966">Cell projection</keyword>
<dbReference type="SUPFAM" id="SSF49354">
    <property type="entry name" value="PapD-like"/>
    <property type="match status" value="1"/>
</dbReference>
<sequence>MSSIPPGDINTQPNAKIVFSAPYGDKHTYHIKIINASGRSIGWAIKTTNMKRLGVDPACGVLDPKEATLTSWLCHAMPSNLDMRCVLFSDLLTLCNIMLCRTLNVDGNFTLSGGACQPLNYRHSFCHHSFLQRYCDVGRKARWQMRSGDAMISTRLRK</sequence>
<dbReference type="PANTHER" id="PTHR22920">
    <property type="entry name" value="MAJOR SPERM PROTEIN"/>
    <property type="match status" value="1"/>
</dbReference>
<reference evidence="9" key="1">
    <citation type="submission" date="2021-06" db="EMBL/GenBank/DDBJ databases">
        <title>Parelaphostrongylus tenuis whole genome reference sequence.</title>
        <authorList>
            <person name="Garwood T.J."/>
            <person name="Larsen P.A."/>
            <person name="Fountain-Jones N.M."/>
            <person name="Garbe J.R."/>
            <person name="Macchietto M.G."/>
            <person name="Kania S.A."/>
            <person name="Gerhold R.W."/>
            <person name="Richards J.E."/>
            <person name="Wolf T.M."/>
        </authorList>
    </citation>
    <scope>NUCLEOTIDE SEQUENCE</scope>
    <source>
        <strain evidence="9">MNPRO001-30</strain>
        <tissue evidence="9">Meninges</tissue>
    </source>
</reference>
<evidence type="ECO:0000256" key="4">
    <source>
        <dbReference type="ARBA" id="ARBA00023273"/>
    </source>
</evidence>
<dbReference type="Gene3D" id="2.60.40.10">
    <property type="entry name" value="Immunoglobulins"/>
    <property type="match status" value="1"/>
</dbReference>
<evidence type="ECO:0000256" key="6">
    <source>
        <dbReference type="ARBA" id="ARBA00037818"/>
    </source>
</evidence>
<evidence type="ECO:0000256" key="2">
    <source>
        <dbReference type="ARBA" id="ARBA00022490"/>
    </source>
</evidence>
<evidence type="ECO:0000256" key="1">
    <source>
        <dbReference type="ARBA" id="ARBA00004245"/>
    </source>
</evidence>
<dbReference type="Pfam" id="PF00635">
    <property type="entry name" value="Motile_Sperm"/>
    <property type="match status" value="1"/>
</dbReference>
<dbReference type="InterPro" id="IPR051155">
    <property type="entry name" value="Nematode_MSP"/>
</dbReference>
<dbReference type="AlphaFoldDB" id="A0AAD5MEZ9"/>
<comment type="caution">
    <text evidence="9">The sequence shown here is derived from an EMBL/GenBank/DDBJ whole genome shotgun (WGS) entry which is preliminary data.</text>
</comment>
<dbReference type="GO" id="GO:0005856">
    <property type="term" value="C:cytoskeleton"/>
    <property type="evidence" value="ECO:0007669"/>
    <property type="project" value="UniProtKB-SubCell"/>
</dbReference>
<dbReference type="Proteomes" id="UP001196413">
    <property type="component" value="Unassembled WGS sequence"/>
</dbReference>
<dbReference type="InterPro" id="IPR013783">
    <property type="entry name" value="Ig-like_fold"/>
</dbReference>
<evidence type="ECO:0000256" key="3">
    <source>
        <dbReference type="ARBA" id="ARBA00023212"/>
    </source>
</evidence>
<protein>
    <recommendedName>
        <fullName evidence="7">Major sperm protein</fullName>
    </recommendedName>
</protein>
<gene>
    <name evidence="9" type="ORF">KIN20_015494</name>
</gene>
<comment type="function">
    <text evidence="5 7">Central component in molecular interactions underlying sperm crawling. Forms an extensive filament system that extends from sperm villipoda, along the leading edge of the pseudopod.</text>
</comment>
<dbReference type="PANTHER" id="PTHR22920:SF7">
    <property type="entry name" value="MSP DOMAIN-CONTAINING PROTEIN-RELATED"/>
    <property type="match status" value="1"/>
</dbReference>
<evidence type="ECO:0000313" key="10">
    <source>
        <dbReference type="Proteomes" id="UP001196413"/>
    </source>
</evidence>
<proteinExistence type="predicted"/>
<feature type="domain" description="MSP" evidence="8">
    <location>
        <begin position="8"/>
        <end position="158"/>
    </location>
</feature>
<evidence type="ECO:0000313" key="9">
    <source>
        <dbReference type="EMBL" id="KAJ1357360.1"/>
    </source>
</evidence>
<comment type="subcellular location">
    <subcellularLocation>
        <location evidence="6">Cell projection</location>
        <location evidence="6">Pseudopodium</location>
    </subcellularLocation>
    <subcellularLocation>
        <location evidence="1">Cytoplasm</location>
        <location evidence="1">Cytoskeleton</location>
    </subcellularLocation>
</comment>
<keyword evidence="10" id="KW-1185">Reference proteome</keyword>
<dbReference type="EMBL" id="JAHQIW010003114">
    <property type="protein sequence ID" value="KAJ1357360.1"/>
    <property type="molecule type" value="Genomic_DNA"/>
</dbReference>
<accession>A0AAD5MEZ9</accession>